<dbReference type="EMBL" id="JACEFO010001666">
    <property type="protein sequence ID" value="KAF8723509.1"/>
    <property type="molecule type" value="Genomic_DNA"/>
</dbReference>
<dbReference type="OrthoDB" id="684208at2759"/>
<accession>A0A835EZ30</accession>
<keyword evidence="3" id="KW-1185">Reference proteome</keyword>
<evidence type="ECO:0000256" key="1">
    <source>
        <dbReference type="SAM" id="MobiDB-lite"/>
    </source>
</evidence>
<gene>
    <name evidence="2" type="ORF">HU200_021456</name>
</gene>
<dbReference type="Proteomes" id="UP000636709">
    <property type="component" value="Unassembled WGS sequence"/>
</dbReference>
<protein>
    <submittedName>
        <fullName evidence="2">Uncharacterized protein</fullName>
    </submittedName>
</protein>
<feature type="region of interest" description="Disordered" evidence="1">
    <location>
        <begin position="1"/>
        <end position="29"/>
    </location>
</feature>
<evidence type="ECO:0000313" key="2">
    <source>
        <dbReference type="EMBL" id="KAF8723509.1"/>
    </source>
</evidence>
<reference evidence="2" key="1">
    <citation type="submission" date="2020-07" db="EMBL/GenBank/DDBJ databases">
        <title>Genome sequence and genetic diversity analysis of an under-domesticated orphan crop, white fonio (Digitaria exilis).</title>
        <authorList>
            <person name="Bennetzen J.L."/>
            <person name="Chen S."/>
            <person name="Ma X."/>
            <person name="Wang X."/>
            <person name="Yssel A.E.J."/>
            <person name="Chaluvadi S.R."/>
            <person name="Johnson M."/>
            <person name="Gangashetty P."/>
            <person name="Hamidou F."/>
            <person name="Sanogo M.D."/>
            <person name="Zwaenepoel A."/>
            <person name="Wallace J."/>
            <person name="Van De Peer Y."/>
            <person name="Van Deynze A."/>
        </authorList>
    </citation>
    <scope>NUCLEOTIDE SEQUENCE</scope>
    <source>
        <tissue evidence="2">Leaves</tissue>
    </source>
</reference>
<name>A0A835EZ30_9POAL</name>
<proteinExistence type="predicted"/>
<organism evidence="2 3">
    <name type="scientific">Digitaria exilis</name>
    <dbReference type="NCBI Taxonomy" id="1010633"/>
    <lineage>
        <taxon>Eukaryota</taxon>
        <taxon>Viridiplantae</taxon>
        <taxon>Streptophyta</taxon>
        <taxon>Embryophyta</taxon>
        <taxon>Tracheophyta</taxon>
        <taxon>Spermatophyta</taxon>
        <taxon>Magnoliopsida</taxon>
        <taxon>Liliopsida</taxon>
        <taxon>Poales</taxon>
        <taxon>Poaceae</taxon>
        <taxon>PACMAD clade</taxon>
        <taxon>Panicoideae</taxon>
        <taxon>Panicodae</taxon>
        <taxon>Paniceae</taxon>
        <taxon>Anthephorinae</taxon>
        <taxon>Digitaria</taxon>
    </lineage>
</organism>
<dbReference type="AlphaFoldDB" id="A0A835EZ30"/>
<evidence type="ECO:0000313" key="3">
    <source>
        <dbReference type="Proteomes" id="UP000636709"/>
    </source>
</evidence>
<comment type="caution">
    <text evidence="2">The sequence shown here is derived from an EMBL/GenBank/DDBJ whole genome shotgun (WGS) entry which is preliminary data.</text>
</comment>
<feature type="region of interest" description="Disordered" evidence="1">
    <location>
        <begin position="184"/>
        <end position="221"/>
    </location>
</feature>
<sequence length="246" mass="25750">MISSKGRSTHRVQLGAPETPGGGRRPRERDLPIHSATVRGESAMLLLPAAEARDAASASCRPLGLQTLIPADADASSPGGRNVATRTIAASPRAVRCLDGSAGGGGGGCDGEKEGGEGDGCWVSYGWRRRPHRLPPPIPSLRPLVRERTADGRLVISRDVAAHRVGARKVGDRRLVLELVDDECDGGAAPPAQQQRRWSHPLTGQEAEPPAPATAASPVSAEACSEGAIRAASLRGMRMSLPRMVH</sequence>